<evidence type="ECO:0000256" key="1">
    <source>
        <dbReference type="ARBA" id="ARBA00004123"/>
    </source>
</evidence>
<dbReference type="SMART" id="SM00066">
    <property type="entry name" value="GAL4"/>
    <property type="match status" value="1"/>
</dbReference>
<reference evidence="8" key="1">
    <citation type="submission" date="2017-08" db="EMBL/GenBank/DDBJ databases">
        <authorList>
            <person name="Cuomo C."/>
            <person name="Billmyre B."/>
            <person name="Heitman J."/>
        </authorList>
    </citation>
    <scope>NUCLEOTIDE SEQUENCE</scope>
    <source>
        <strain evidence="8">CBS 12478</strain>
    </source>
</reference>
<dbReference type="PANTHER" id="PTHR31845:SF19">
    <property type="entry name" value="TRANSCRIPTION FACTOR DOMAIN-CONTAINING PROTEIN"/>
    <property type="match status" value="1"/>
</dbReference>
<evidence type="ECO:0000256" key="2">
    <source>
        <dbReference type="ARBA" id="ARBA00023015"/>
    </source>
</evidence>
<evidence type="ECO:0000256" key="6">
    <source>
        <dbReference type="SAM" id="MobiDB-lite"/>
    </source>
</evidence>
<organism evidence="8 9">
    <name type="scientific">Kwoniella shandongensis</name>
    <dbReference type="NCBI Taxonomy" id="1734106"/>
    <lineage>
        <taxon>Eukaryota</taxon>
        <taxon>Fungi</taxon>
        <taxon>Dikarya</taxon>
        <taxon>Basidiomycota</taxon>
        <taxon>Agaricomycotina</taxon>
        <taxon>Tremellomycetes</taxon>
        <taxon>Tremellales</taxon>
        <taxon>Cryptococcaceae</taxon>
        <taxon>Kwoniella</taxon>
    </lineage>
</organism>
<feature type="compositionally biased region" description="Basic residues" evidence="6">
    <location>
        <begin position="559"/>
        <end position="569"/>
    </location>
</feature>
<feature type="region of interest" description="Disordered" evidence="6">
    <location>
        <begin position="559"/>
        <end position="621"/>
    </location>
</feature>
<dbReference type="InterPro" id="IPR036864">
    <property type="entry name" value="Zn2-C6_fun-type_DNA-bd_sf"/>
</dbReference>
<comment type="subcellular location">
    <subcellularLocation>
        <location evidence="1">Nucleus</location>
    </subcellularLocation>
</comment>
<dbReference type="EMBL" id="CP144063">
    <property type="protein sequence ID" value="WWD22586.1"/>
    <property type="molecule type" value="Genomic_DNA"/>
</dbReference>
<keyword evidence="9" id="KW-1185">Reference proteome</keyword>
<dbReference type="PROSITE" id="PS50048">
    <property type="entry name" value="ZN2_CY6_FUNGAL_2"/>
    <property type="match status" value="1"/>
</dbReference>
<accession>A0AAJ8N192</accession>
<dbReference type="SUPFAM" id="SSF57701">
    <property type="entry name" value="Zn2/Cys6 DNA-binding domain"/>
    <property type="match status" value="1"/>
</dbReference>
<dbReference type="GO" id="GO:0005634">
    <property type="term" value="C:nucleus"/>
    <property type="evidence" value="ECO:0007669"/>
    <property type="project" value="UniProtKB-SubCell"/>
</dbReference>
<dbReference type="KEGG" id="ksn:43591778"/>
<evidence type="ECO:0000256" key="3">
    <source>
        <dbReference type="ARBA" id="ARBA00023125"/>
    </source>
</evidence>
<dbReference type="RefSeq" id="XP_065824030.1">
    <property type="nucleotide sequence ID" value="XM_065967958.1"/>
</dbReference>
<dbReference type="AlphaFoldDB" id="A0AAJ8N192"/>
<evidence type="ECO:0000259" key="7">
    <source>
        <dbReference type="PROSITE" id="PS50048"/>
    </source>
</evidence>
<evidence type="ECO:0000256" key="5">
    <source>
        <dbReference type="ARBA" id="ARBA00023242"/>
    </source>
</evidence>
<evidence type="ECO:0000313" key="9">
    <source>
        <dbReference type="Proteomes" id="UP000322225"/>
    </source>
</evidence>
<dbReference type="InterPro" id="IPR001138">
    <property type="entry name" value="Zn2Cys6_DnaBD"/>
</dbReference>
<name>A0AAJ8N192_9TREE</name>
<evidence type="ECO:0000313" key="8">
    <source>
        <dbReference type="EMBL" id="WWD22586.1"/>
    </source>
</evidence>
<dbReference type="GO" id="GO:0008270">
    <property type="term" value="F:zinc ion binding"/>
    <property type="evidence" value="ECO:0007669"/>
    <property type="project" value="InterPro"/>
</dbReference>
<dbReference type="GO" id="GO:0000976">
    <property type="term" value="F:transcription cis-regulatory region binding"/>
    <property type="evidence" value="ECO:0007669"/>
    <property type="project" value="TreeGrafter"/>
</dbReference>
<dbReference type="PANTHER" id="PTHR31845">
    <property type="entry name" value="FINGER DOMAIN PROTEIN, PUTATIVE-RELATED"/>
    <property type="match status" value="1"/>
</dbReference>
<dbReference type="CDD" id="cd00067">
    <property type="entry name" value="GAL4"/>
    <property type="match status" value="1"/>
</dbReference>
<keyword evidence="5" id="KW-0539">Nucleus</keyword>
<feature type="compositionally biased region" description="Polar residues" evidence="6">
    <location>
        <begin position="604"/>
        <end position="615"/>
    </location>
</feature>
<feature type="compositionally biased region" description="Low complexity" evidence="6">
    <location>
        <begin position="571"/>
        <end position="585"/>
    </location>
</feature>
<keyword evidence="3" id="KW-0238">DNA-binding</keyword>
<evidence type="ECO:0000256" key="4">
    <source>
        <dbReference type="ARBA" id="ARBA00023163"/>
    </source>
</evidence>
<dbReference type="Proteomes" id="UP000322225">
    <property type="component" value="Chromosome 13"/>
</dbReference>
<feature type="domain" description="Zn(2)-C6 fungal-type" evidence="7">
    <location>
        <begin position="6"/>
        <end position="42"/>
    </location>
</feature>
<dbReference type="Gene3D" id="4.10.240.10">
    <property type="entry name" value="Zn(2)-C6 fungal-type DNA-binding domain"/>
    <property type="match status" value="1"/>
</dbReference>
<protein>
    <recommendedName>
        <fullName evidence="7">Zn(2)-C6 fungal-type domain-containing protein</fullName>
    </recommendedName>
</protein>
<dbReference type="InterPro" id="IPR051089">
    <property type="entry name" value="prtT"/>
</dbReference>
<proteinExistence type="predicted"/>
<gene>
    <name evidence="8" type="ORF">CI109_107079</name>
</gene>
<reference evidence="8" key="2">
    <citation type="submission" date="2024-01" db="EMBL/GenBank/DDBJ databases">
        <title>Comparative genomics of Cryptococcus and Kwoniella reveals pathogenesis evolution and contrasting modes of karyotype evolution via chromosome fusion or intercentromeric recombination.</title>
        <authorList>
            <person name="Coelho M.A."/>
            <person name="David-Palma M."/>
            <person name="Shea T."/>
            <person name="Bowers K."/>
            <person name="McGinley-Smith S."/>
            <person name="Mohammad A.W."/>
            <person name="Gnirke A."/>
            <person name="Yurkov A.M."/>
            <person name="Nowrousian M."/>
            <person name="Sun S."/>
            <person name="Cuomo C.A."/>
            <person name="Heitman J."/>
        </authorList>
    </citation>
    <scope>NUCLEOTIDE SEQUENCE</scope>
    <source>
        <strain evidence="8">CBS 12478</strain>
    </source>
</reference>
<keyword evidence="2" id="KW-0805">Transcription regulation</keyword>
<dbReference type="GO" id="GO:0000981">
    <property type="term" value="F:DNA-binding transcription factor activity, RNA polymerase II-specific"/>
    <property type="evidence" value="ECO:0007669"/>
    <property type="project" value="InterPro"/>
</dbReference>
<dbReference type="GeneID" id="43591778"/>
<dbReference type="CDD" id="cd12148">
    <property type="entry name" value="fungal_TF_MHR"/>
    <property type="match status" value="1"/>
</dbReference>
<dbReference type="PROSITE" id="PS00463">
    <property type="entry name" value="ZN2_CY6_FUNGAL_1"/>
    <property type="match status" value="1"/>
</dbReference>
<sequence length="692" mass="78597">MVYTTACVACRKVRTKCIRQSEGRDPNETCARCLANDIECITLKRRVGRQVGVKNRKRKGSIGSSNEGVRRVSSQIGAGSSLLVRDVNHLPNPLHELASEAVRRRSSPEVDPPPIVHEIPSYARNSTHILDRYAEWTNQVHASTGREVLTQRLEALLSAEANENDRESDEPSVFYGRIDMARLDASPEHDVVSLQIVSLAEAQHLFNSFMSLLTNGSMYLDPRIHTLSHIRTRTHVARSTTRIAREKSSSQVHRDRPGTLILANWTEVPSNLCKDRTWLYVSYAIALAVELRLDSPLPYCVQTDPMYSEDTHDLLVRNAHRVCLLVFIHDRSIAMVSGRYAVFPESILTSPASLERWGKHPLAHPRQYDAAICASVSLRKLVAEVQVKLGTYRVADFKRDKDLIERSLSDWRHRWASEIETTCEYDIIAKFSTFVLALTIKQKQLSTENETEARETCETVAFEVCCLSINHYKSWKGLLNSATFDTSMVAFCAMYIIQTIINQSTTELSDWSLFRLAIIQELVCELEKQAANRHQIDAPESMSVVGAMARQLSRRIKSVFNKKRRRRASHNQQQQMSSASTNNAAAEERERYFGTANHHHHPDSNNLHGSSPNHNHNVEGGSAISAQHQNNHQQHHHQQLTDMPIPQFDDLMFSNNAMPFIPEWDLENALPEMTFQWDTNVDHDLGAIFNLR</sequence>
<keyword evidence="4" id="KW-0804">Transcription</keyword>